<evidence type="ECO:0000256" key="4">
    <source>
        <dbReference type="ARBA" id="ARBA00022989"/>
    </source>
</evidence>
<evidence type="ECO:0000256" key="1">
    <source>
        <dbReference type="ARBA" id="ARBA00004167"/>
    </source>
</evidence>
<dbReference type="GO" id="GO:0009986">
    <property type="term" value="C:cell surface"/>
    <property type="evidence" value="ECO:0007669"/>
    <property type="project" value="TreeGrafter"/>
</dbReference>
<gene>
    <name evidence="12" type="ORF">KC01_LOCUS26792</name>
</gene>
<keyword evidence="2 10" id="KW-0812">Transmembrane</keyword>
<evidence type="ECO:0000313" key="12">
    <source>
        <dbReference type="EMBL" id="CAL1598406.1"/>
    </source>
</evidence>
<dbReference type="Proteomes" id="UP001497482">
    <property type="component" value="Chromosome 22"/>
</dbReference>
<keyword evidence="8" id="KW-0393">Immunoglobulin domain</keyword>
<dbReference type="InterPro" id="IPR036179">
    <property type="entry name" value="Ig-like_dom_sf"/>
</dbReference>
<dbReference type="GO" id="GO:0043025">
    <property type="term" value="C:neuronal cell body"/>
    <property type="evidence" value="ECO:0007669"/>
    <property type="project" value="TreeGrafter"/>
</dbReference>
<keyword evidence="6" id="KW-1015">Disulfide bond</keyword>
<keyword evidence="5 10" id="KW-0472">Membrane</keyword>
<organism evidence="12 13">
    <name type="scientific">Knipowitschia caucasica</name>
    <name type="common">Caucasian dwarf goby</name>
    <name type="synonym">Pomatoschistus caucasicus</name>
    <dbReference type="NCBI Taxonomy" id="637954"/>
    <lineage>
        <taxon>Eukaryota</taxon>
        <taxon>Metazoa</taxon>
        <taxon>Chordata</taxon>
        <taxon>Craniata</taxon>
        <taxon>Vertebrata</taxon>
        <taxon>Euteleostomi</taxon>
        <taxon>Actinopterygii</taxon>
        <taxon>Neopterygii</taxon>
        <taxon>Teleostei</taxon>
        <taxon>Neoteleostei</taxon>
        <taxon>Acanthomorphata</taxon>
        <taxon>Gobiaria</taxon>
        <taxon>Gobiiformes</taxon>
        <taxon>Gobioidei</taxon>
        <taxon>Gobiidae</taxon>
        <taxon>Gobiinae</taxon>
        <taxon>Knipowitschia</taxon>
    </lineage>
</organism>
<keyword evidence="3" id="KW-0732">Signal</keyword>
<keyword evidence="4 10" id="KW-1133">Transmembrane helix</keyword>
<evidence type="ECO:0000256" key="8">
    <source>
        <dbReference type="ARBA" id="ARBA00023319"/>
    </source>
</evidence>
<dbReference type="GO" id="GO:0034113">
    <property type="term" value="P:heterotypic cell-cell adhesion"/>
    <property type="evidence" value="ECO:0007669"/>
    <property type="project" value="TreeGrafter"/>
</dbReference>
<feature type="domain" description="Immunoglobulin V-set" evidence="11">
    <location>
        <begin position="18"/>
        <end position="112"/>
    </location>
</feature>
<sequence>MLPVFHDGLKLDLKDHVDVSVTVGGVAHLRCPLTPSSDVLQIMWQKLEPEEPVTVATCLPTKHKLNPKFTDVFILSGAGLEDCDLEVLSVKEKDQGCYQCLLITPSDVIDTAKTCLWIQTVGSMKQVSGPSPVAHGSVHWAVPCSVVGVVLVAGAVCLLLFFRKHRATREKRNVETVENAMITPDPHEGGRWEHTYVEDATDPDDRKSSSLSFTAM</sequence>
<dbReference type="GO" id="GO:0030424">
    <property type="term" value="C:axon"/>
    <property type="evidence" value="ECO:0007669"/>
    <property type="project" value="TreeGrafter"/>
</dbReference>
<evidence type="ECO:0000256" key="10">
    <source>
        <dbReference type="SAM" id="Phobius"/>
    </source>
</evidence>
<keyword evidence="7" id="KW-0325">Glycoprotein</keyword>
<dbReference type="GO" id="GO:0016020">
    <property type="term" value="C:membrane"/>
    <property type="evidence" value="ECO:0007669"/>
    <property type="project" value="UniProtKB-SubCell"/>
</dbReference>
<evidence type="ECO:0000256" key="7">
    <source>
        <dbReference type="ARBA" id="ARBA00023180"/>
    </source>
</evidence>
<dbReference type="PANTHER" id="PTHR46841">
    <property type="entry name" value="OX-2 MEMBRANE GLYCOPROTEIN"/>
    <property type="match status" value="1"/>
</dbReference>
<feature type="region of interest" description="Disordered" evidence="9">
    <location>
        <begin position="182"/>
        <end position="216"/>
    </location>
</feature>
<evidence type="ECO:0000256" key="3">
    <source>
        <dbReference type="ARBA" id="ARBA00022729"/>
    </source>
</evidence>
<feature type="transmembrane region" description="Helical" evidence="10">
    <location>
        <begin position="140"/>
        <end position="162"/>
    </location>
</feature>
<dbReference type="PANTHER" id="PTHR46841:SF7">
    <property type="entry name" value="IG-LIKE DOMAIN-CONTAINING PROTEIN"/>
    <property type="match status" value="1"/>
</dbReference>
<evidence type="ECO:0000259" key="11">
    <source>
        <dbReference type="Pfam" id="PF07686"/>
    </source>
</evidence>
<evidence type="ECO:0000313" key="13">
    <source>
        <dbReference type="Proteomes" id="UP001497482"/>
    </source>
</evidence>
<feature type="compositionally biased region" description="Basic and acidic residues" evidence="9">
    <location>
        <begin position="185"/>
        <end position="208"/>
    </location>
</feature>
<dbReference type="SUPFAM" id="SSF48726">
    <property type="entry name" value="Immunoglobulin"/>
    <property type="match status" value="1"/>
</dbReference>
<dbReference type="EMBL" id="OZ035844">
    <property type="protein sequence ID" value="CAL1598406.1"/>
    <property type="molecule type" value="Genomic_DNA"/>
</dbReference>
<dbReference type="InterPro" id="IPR013783">
    <property type="entry name" value="Ig-like_fold"/>
</dbReference>
<evidence type="ECO:0000256" key="2">
    <source>
        <dbReference type="ARBA" id="ARBA00022692"/>
    </source>
</evidence>
<evidence type="ECO:0000256" key="9">
    <source>
        <dbReference type="SAM" id="MobiDB-lite"/>
    </source>
</evidence>
<comment type="subcellular location">
    <subcellularLocation>
        <location evidence="1">Membrane</location>
        <topology evidence="1">Single-pass membrane protein</topology>
    </subcellularLocation>
</comment>
<keyword evidence="13" id="KW-1185">Reference proteome</keyword>
<proteinExistence type="predicted"/>
<accession>A0AAV2LCV6</accession>
<dbReference type="Pfam" id="PF07686">
    <property type="entry name" value="V-set"/>
    <property type="match status" value="1"/>
</dbReference>
<name>A0AAV2LCV6_KNICA</name>
<dbReference type="GO" id="GO:0150079">
    <property type="term" value="P:negative regulation of neuroinflammatory response"/>
    <property type="evidence" value="ECO:0007669"/>
    <property type="project" value="TreeGrafter"/>
</dbReference>
<protein>
    <recommendedName>
        <fullName evidence="11">Immunoglobulin V-set domain-containing protein</fullName>
    </recommendedName>
</protein>
<dbReference type="GO" id="GO:0098632">
    <property type="term" value="F:cell-cell adhesion mediator activity"/>
    <property type="evidence" value="ECO:0007669"/>
    <property type="project" value="InterPro"/>
</dbReference>
<dbReference type="Gene3D" id="2.60.40.10">
    <property type="entry name" value="Immunoglobulins"/>
    <property type="match status" value="1"/>
</dbReference>
<dbReference type="AlphaFoldDB" id="A0AAV2LCV6"/>
<reference evidence="12 13" key="1">
    <citation type="submission" date="2024-04" db="EMBL/GenBank/DDBJ databases">
        <authorList>
            <person name="Waldvogel A.-M."/>
            <person name="Schoenle A."/>
        </authorList>
    </citation>
    <scope>NUCLEOTIDE SEQUENCE [LARGE SCALE GENOMIC DNA]</scope>
</reference>
<dbReference type="InterPro" id="IPR047164">
    <property type="entry name" value="OX2G-like"/>
</dbReference>
<dbReference type="InterPro" id="IPR013106">
    <property type="entry name" value="Ig_V-set"/>
</dbReference>
<evidence type="ECO:0000256" key="5">
    <source>
        <dbReference type="ARBA" id="ARBA00023136"/>
    </source>
</evidence>
<evidence type="ECO:0000256" key="6">
    <source>
        <dbReference type="ARBA" id="ARBA00023157"/>
    </source>
</evidence>